<proteinExistence type="predicted"/>
<dbReference type="SUPFAM" id="SSF52091">
    <property type="entry name" value="SpoIIaa-like"/>
    <property type="match status" value="1"/>
</dbReference>
<gene>
    <name evidence="2" type="ORF">EV695_1633</name>
</gene>
<comment type="caution">
    <text evidence="2">The sequence shown here is derived from an EMBL/GenBank/DDBJ whole genome shotgun (WGS) entry which is preliminary data.</text>
</comment>
<evidence type="ECO:0000313" key="3">
    <source>
        <dbReference type="Proteomes" id="UP000294887"/>
    </source>
</evidence>
<protein>
    <submittedName>
        <fullName evidence="2">Phospholipid transport system transporter-binding protein</fullName>
    </submittedName>
</protein>
<organism evidence="2 3">
    <name type="scientific">Cocleimonas flava</name>
    <dbReference type="NCBI Taxonomy" id="634765"/>
    <lineage>
        <taxon>Bacteria</taxon>
        <taxon>Pseudomonadati</taxon>
        <taxon>Pseudomonadota</taxon>
        <taxon>Gammaproteobacteria</taxon>
        <taxon>Thiotrichales</taxon>
        <taxon>Thiotrichaceae</taxon>
        <taxon>Cocleimonas</taxon>
    </lineage>
</organism>
<evidence type="ECO:0000259" key="1">
    <source>
        <dbReference type="PROSITE" id="PS50801"/>
    </source>
</evidence>
<dbReference type="InterPro" id="IPR036513">
    <property type="entry name" value="STAS_dom_sf"/>
</dbReference>
<dbReference type="PROSITE" id="PS50801">
    <property type="entry name" value="STAS"/>
    <property type="match status" value="1"/>
</dbReference>
<feature type="domain" description="STAS" evidence="1">
    <location>
        <begin position="31"/>
        <end position="119"/>
    </location>
</feature>
<evidence type="ECO:0000313" key="2">
    <source>
        <dbReference type="EMBL" id="TCJ87130.1"/>
    </source>
</evidence>
<accession>A0A4R1F1E2</accession>
<dbReference type="InterPro" id="IPR058548">
    <property type="entry name" value="MlaB-like_STAS"/>
</dbReference>
<dbReference type="PANTHER" id="PTHR35849:SF1">
    <property type="entry name" value="INTERMEMBRANE PHOSPHOLIPID TRANSPORT SYSTEM BINDING PROTEIN MLAB"/>
    <property type="match status" value="1"/>
</dbReference>
<dbReference type="Pfam" id="PF13466">
    <property type="entry name" value="STAS_2"/>
    <property type="match status" value="1"/>
</dbReference>
<dbReference type="RefSeq" id="WP_131905436.1">
    <property type="nucleotide sequence ID" value="NZ_BAAAFU010000004.1"/>
</dbReference>
<dbReference type="Proteomes" id="UP000294887">
    <property type="component" value="Unassembled WGS sequence"/>
</dbReference>
<reference evidence="2 3" key="1">
    <citation type="submission" date="2019-03" db="EMBL/GenBank/DDBJ databases">
        <title>Genomic Encyclopedia of Type Strains, Phase IV (KMG-IV): sequencing the most valuable type-strain genomes for metagenomic binning, comparative biology and taxonomic classification.</title>
        <authorList>
            <person name="Goeker M."/>
        </authorList>
    </citation>
    <scope>NUCLEOTIDE SEQUENCE [LARGE SCALE GENOMIC DNA]</scope>
    <source>
        <strain evidence="2 3">DSM 24830</strain>
    </source>
</reference>
<sequence>MNSQNNRSIDTKSSEKVSEKVSEIVSSDNGFKITGALVYSSASSLLEKSMRLMKSQFKNEATSFNFDCSEVTRIDSAGIALLVEWKRTCDQNNKQFSLTNLPDQAKSLVETYRLEKLLQ</sequence>
<dbReference type="InterPro" id="IPR002645">
    <property type="entry name" value="STAS_dom"/>
</dbReference>
<name>A0A4R1F1E2_9GAMM</name>
<dbReference type="EMBL" id="SMFQ01000003">
    <property type="protein sequence ID" value="TCJ87130.1"/>
    <property type="molecule type" value="Genomic_DNA"/>
</dbReference>
<dbReference type="AlphaFoldDB" id="A0A4R1F1E2"/>
<dbReference type="PANTHER" id="PTHR35849">
    <property type="entry name" value="BLR2341 PROTEIN"/>
    <property type="match status" value="1"/>
</dbReference>
<dbReference type="OrthoDB" id="5297990at2"/>
<dbReference type="Gene3D" id="3.30.750.24">
    <property type="entry name" value="STAS domain"/>
    <property type="match status" value="1"/>
</dbReference>
<keyword evidence="3" id="KW-1185">Reference proteome</keyword>
<dbReference type="CDD" id="cd07043">
    <property type="entry name" value="STAS_anti-anti-sigma_factors"/>
    <property type="match status" value="1"/>
</dbReference>
<dbReference type="InterPro" id="IPR052746">
    <property type="entry name" value="MlaB_ABC_Transporter"/>
</dbReference>